<evidence type="ECO:0000313" key="4">
    <source>
        <dbReference type="Proteomes" id="UP000019062"/>
    </source>
</evidence>
<dbReference type="Proteomes" id="UP000019062">
    <property type="component" value="Unassembled WGS sequence"/>
</dbReference>
<sequence length="313" mass="35497">MKRQIIDTIKQYDTIIIHRHVRPDPDAYGSQMGLQAILQATYPEKTVYTTGEHEESLSFLGEPQVVADKEFENALVIVTDTANTERVDDQRYKQGKFLIKIDHHPNDDAYGDMLWVNTNASSCSEMIYDLFTEGRKVADWKMDSKAARFLFAGIVGDTGRFIYPSTTETTFNTVGELIKYNFDRTELFDGMYELSRELLHMQGYMFQNFVMDDNGAAYIKLTIEVLEQFGVTASDTSLLVGSLGNVKGIKAWVIFVEEADQIRVRLRSKGPIINTLAKQYNGGGHPMASGATIYKWEESEEVISKLKELCAKY</sequence>
<dbReference type="Pfam" id="PF02272">
    <property type="entry name" value="DHHA1"/>
    <property type="match status" value="1"/>
</dbReference>
<feature type="domain" description="DDH" evidence="1">
    <location>
        <begin position="15"/>
        <end position="154"/>
    </location>
</feature>
<dbReference type="Gene3D" id="3.10.310.30">
    <property type="match status" value="1"/>
</dbReference>
<dbReference type="RefSeq" id="WP_038187788.1">
    <property type="nucleotide sequence ID" value="NZ_ASQA01000034.1"/>
</dbReference>
<feature type="domain" description="DHHA1" evidence="2">
    <location>
        <begin position="223"/>
        <end position="311"/>
    </location>
</feature>
<comment type="caution">
    <text evidence="3">The sequence shown here is derived from an EMBL/GenBank/DDBJ whole genome shotgun (WGS) entry which is preliminary data.</text>
</comment>
<dbReference type="InterPro" id="IPR038763">
    <property type="entry name" value="DHH_sf"/>
</dbReference>
<gene>
    <name evidence="3" type="ORF">C176_16487</name>
</gene>
<dbReference type="eggNOG" id="COG0618">
    <property type="taxonomic scope" value="Bacteria"/>
</dbReference>
<proteinExistence type="predicted"/>
<dbReference type="SUPFAM" id="SSF64182">
    <property type="entry name" value="DHH phosphoesterases"/>
    <property type="match status" value="1"/>
</dbReference>
<dbReference type="PATRIC" id="fig|1227360.4.peg.3358"/>
<dbReference type="Gene3D" id="3.90.1640.10">
    <property type="entry name" value="inorganic pyrophosphatase (n-terminal core)"/>
    <property type="match status" value="1"/>
</dbReference>
<dbReference type="GO" id="GO:0003676">
    <property type="term" value="F:nucleic acid binding"/>
    <property type="evidence" value="ECO:0007669"/>
    <property type="project" value="InterPro"/>
</dbReference>
<accession>W4EQT0</accession>
<evidence type="ECO:0000259" key="1">
    <source>
        <dbReference type="Pfam" id="PF01368"/>
    </source>
</evidence>
<evidence type="ECO:0000313" key="3">
    <source>
        <dbReference type="EMBL" id="ETT82604.1"/>
    </source>
</evidence>
<organism evidence="3 4">
    <name type="scientific">Viridibacillus arenosi FSL R5-213</name>
    <dbReference type="NCBI Taxonomy" id="1227360"/>
    <lineage>
        <taxon>Bacteria</taxon>
        <taxon>Bacillati</taxon>
        <taxon>Bacillota</taxon>
        <taxon>Bacilli</taxon>
        <taxon>Bacillales</taxon>
        <taxon>Caryophanaceae</taxon>
        <taxon>Viridibacillus</taxon>
    </lineage>
</organism>
<name>W4EQT0_9BACL</name>
<dbReference type="AlphaFoldDB" id="W4EQT0"/>
<dbReference type="InterPro" id="IPR051319">
    <property type="entry name" value="Oligoribo/pAp-PDE_c-di-AMP_PDE"/>
</dbReference>
<keyword evidence="4" id="KW-1185">Reference proteome</keyword>
<protein>
    <submittedName>
        <fullName evidence="3">Uncharacterized protein</fullName>
    </submittedName>
</protein>
<dbReference type="InterPro" id="IPR001667">
    <property type="entry name" value="DDH_dom"/>
</dbReference>
<dbReference type="EMBL" id="ASQA01000034">
    <property type="protein sequence ID" value="ETT82604.1"/>
    <property type="molecule type" value="Genomic_DNA"/>
</dbReference>
<dbReference type="PANTHER" id="PTHR47618">
    <property type="entry name" value="BIFUNCTIONAL OLIGORIBONUCLEASE AND PAP PHOSPHATASE NRNA"/>
    <property type="match status" value="1"/>
</dbReference>
<dbReference type="InterPro" id="IPR003156">
    <property type="entry name" value="DHHA1_dom"/>
</dbReference>
<reference evidence="3 4" key="1">
    <citation type="journal article" date="2014" name="BMC Genomics">
        <title>Genomic comparison of sporeforming bacilli isolated from milk.</title>
        <authorList>
            <person name="Moreno Switt A.I."/>
            <person name="Andrus A.D."/>
            <person name="Ranieri M.L."/>
            <person name="Orsi R.H."/>
            <person name="Ivy R."/>
            <person name="den Bakker H.C."/>
            <person name="Martin N.H."/>
            <person name="Wiedmann M."/>
            <person name="Boor K.J."/>
        </authorList>
    </citation>
    <scope>NUCLEOTIDE SEQUENCE [LARGE SCALE GENOMIC DNA]</scope>
    <source>
        <strain evidence="3 4">FSL R5-213</strain>
    </source>
</reference>
<dbReference type="PANTHER" id="PTHR47618:SF1">
    <property type="entry name" value="BIFUNCTIONAL OLIGORIBONUCLEASE AND PAP PHOSPHATASE NRNA"/>
    <property type="match status" value="1"/>
</dbReference>
<dbReference type="Pfam" id="PF01368">
    <property type="entry name" value="DHH"/>
    <property type="match status" value="1"/>
</dbReference>
<evidence type="ECO:0000259" key="2">
    <source>
        <dbReference type="Pfam" id="PF02272"/>
    </source>
</evidence>